<dbReference type="Gene3D" id="2.40.10.10">
    <property type="entry name" value="Trypsin-like serine proteases"/>
    <property type="match status" value="1"/>
</dbReference>
<dbReference type="OrthoDB" id="10059102at2759"/>
<feature type="domain" description="Peptidase S1" evidence="1">
    <location>
        <begin position="2"/>
        <end position="116"/>
    </location>
</feature>
<proteinExistence type="predicted"/>
<gene>
    <name evidence="2" type="ORF">SBAD_LOCUS12055</name>
</gene>
<organism evidence="4">
    <name type="scientific">Soboliphyme baturini</name>
    <dbReference type="NCBI Taxonomy" id="241478"/>
    <lineage>
        <taxon>Eukaryota</taxon>
        <taxon>Metazoa</taxon>
        <taxon>Ecdysozoa</taxon>
        <taxon>Nematoda</taxon>
        <taxon>Enoplea</taxon>
        <taxon>Dorylaimia</taxon>
        <taxon>Dioctophymatida</taxon>
        <taxon>Dioctophymatoidea</taxon>
        <taxon>Soboliphymatidae</taxon>
        <taxon>Soboliphyme</taxon>
    </lineage>
</organism>
<evidence type="ECO:0000313" key="3">
    <source>
        <dbReference type="Proteomes" id="UP000270296"/>
    </source>
</evidence>
<dbReference type="AlphaFoldDB" id="A0A183J857"/>
<dbReference type="InterPro" id="IPR009003">
    <property type="entry name" value="Peptidase_S1_PA"/>
</dbReference>
<name>A0A183J857_9BILA</name>
<evidence type="ECO:0000313" key="4">
    <source>
        <dbReference type="WBParaSite" id="SBAD_0001245901-mRNA-1"/>
    </source>
</evidence>
<dbReference type="SUPFAM" id="SSF50494">
    <property type="entry name" value="Trypsin-like serine proteases"/>
    <property type="match status" value="1"/>
</dbReference>
<protein>
    <submittedName>
        <fullName evidence="4">Peptidase S1 domain-containing protein</fullName>
    </submittedName>
</protein>
<reference evidence="4" key="1">
    <citation type="submission" date="2016-06" db="UniProtKB">
        <authorList>
            <consortium name="WormBaseParasite"/>
        </authorList>
    </citation>
    <scope>IDENTIFICATION</scope>
</reference>
<dbReference type="Pfam" id="PF00089">
    <property type="entry name" value="Trypsin"/>
    <property type="match status" value="1"/>
</dbReference>
<sequence length="160" mass="17741">MPKKSDRLTAGDEFEITGYGPAKTVDGRIKRLLRSAVYVANSSKECSERFPVKDTFDPEYESCGYPKDPSVKVDYGDSGGPVARKNVLQAVIHRKGDDPALGNSVIFSDIVAYSSWLQKAVNHLRTTEKHGVYELSFGGTLYHTQAVETVEHTRKLVSMQ</sequence>
<evidence type="ECO:0000313" key="2">
    <source>
        <dbReference type="EMBL" id="VDP45074.1"/>
    </source>
</evidence>
<reference evidence="2 3" key="2">
    <citation type="submission" date="2018-11" db="EMBL/GenBank/DDBJ databases">
        <authorList>
            <consortium name="Pathogen Informatics"/>
        </authorList>
    </citation>
    <scope>NUCLEOTIDE SEQUENCE [LARGE SCALE GENOMIC DNA]</scope>
</reference>
<keyword evidence="3" id="KW-1185">Reference proteome</keyword>
<dbReference type="Proteomes" id="UP000270296">
    <property type="component" value="Unassembled WGS sequence"/>
</dbReference>
<evidence type="ECO:0000259" key="1">
    <source>
        <dbReference type="Pfam" id="PF00089"/>
    </source>
</evidence>
<dbReference type="InterPro" id="IPR001254">
    <property type="entry name" value="Trypsin_dom"/>
</dbReference>
<dbReference type="GO" id="GO:0004252">
    <property type="term" value="F:serine-type endopeptidase activity"/>
    <property type="evidence" value="ECO:0007669"/>
    <property type="project" value="InterPro"/>
</dbReference>
<accession>A0A183J857</accession>
<dbReference type="InterPro" id="IPR043504">
    <property type="entry name" value="Peptidase_S1_PA_chymotrypsin"/>
</dbReference>
<dbReference type="GO" id="GO:0006508">
    <property type="term" value="P:proteolysis"/>
    <property type="evidence" value="ECO:0007669"/>
    <property type="project" value="InterPro"/>
</dbReference>
<dbReference type="WBParaSite" id="SBAD_0001245901-mRNA-1">
    <property type="protein sequence ID" value="SBAD_0001245901-mRNA-1"/>
    <property type="gene ID" value="SBAD_0001245901"/>
</dbReference>
<dbReference type="EMBL" id="UZAM01016872">
    <property type="protein sequence ID" value="VDP45074.1"/>
    <property type="molecule type" value="Genomic_DNA"/>
</dbReference>